<protein>
    <submittedName>
        <fullName evidence="1">DUF2515 family protein</fullName>
    </submittedName>
</protein>
<dbReference type="Proteomes" id="UP001597451">
    <property type="component" value="Unassembled WGS sequence"/>
</dbReference>
<keyword evidence="2" id="KW-1185">Reference proteome</keyword>
<name>A0ABW5Q4U0_9BACI</name>
<comment type="caution">
    <text evidence="1">The sequence shown here is derived from an EMBL/GenBank/DDBJ whole genome shotgun (WGS) entry which is preliminary data.</text>
</comment>
<sequence>MYGDESVHSYIHYIINTTRKHNKDNISRTKAYLSFYLENPEIKWAFLASMVSRNAGWNMTDLHLQPFKKMLGEEERNQLFMTYERANWLIFSDAFPQLLVYKLSKELKTPLFHLLKKFHVSVFMENQWKLFWKKREQDKLMTALIINEQNVIQGPVVKQAYFQYHVFNRLPYMMQNFLRMNAVLFPTKSNHLYGAYVQGFTNVSKRIALGVRLANILYSPNVYDKSLNFAITQEHTGSRKDFEPFLSLHYPYSPMLRGLYPVIKHQDNIRKDWWKTGGFRNRWWGQPKQISLEDMKTAYYRKRDMLFAYYYIKNAISPAGD</sequence>
<gene>
    <name evidence="1" type="ORF">ACFSUN_17950</name>
</gene>
<accession>A0ABW5Q4U0</accession>
<proteinExistence type="predicted"/>
<dbReference type="Pfam" id="PF10720">
    <property type="entry name" value="DUF2515"/>
    <property type="match status" value="1"/>
</dbReference>
<reference evidence="2" key="1">
    <citation type="journal article" date="2019" name="Int. J. Syst. Evol. Microbiol.">
        <title>The Global Catalogue of Microorganisms (GCM) 10K type strain sequencing project: providing services to taxonomists for standard genome sequencing and annotation.</title>
        <authorList>
            <consortium name="The Broad Institute Genomics Platform"/>
            <consortium name="The Broad Institute Genome Sequencing Center for Infectious Disease"/>
            <person name="Wu L."/>
            <person name="Ma J."/>
        </authorList>
    </citation>
    <scope>NUCLEOTIDE SEQUENCE [LARGE SCALE GENOMIC DNA]</scope>
    <source>
        <strain evidence="2">TISTR 1858</strain>
    </source>
</reference>
<evidence type="ECO:0000313" key="2">
    <source>
        <dbReference type="Proteomes" id="UP001597451"/>
    </source>
</evidence>
<dbReference type="EMBL" id="JBHUMX010000045">
    <property type="protein sequence ID" value="MFD2630654.1"/>
    <property type="molecule type" value="Genomic_DNA"/>
</dbReference>
<dbReference type="RefSeq" id="WP_379564115.1">
    <property type="nucleotide sequence ID" value="NZ_JBHUMX010000045.1"/>
</dbReference>
<evidence type="ECO:0000313" key="1">
    <source>
        <dbReference type="EMBL" id="MFD2630654.1"/>
    </source>
</evidence>
<dbReference type="InterPro" id="IPR019658">
    <property type="entry name" value="DUF2515"/>
</dbReference>
<organism evidence="1 2">
    <name type="scientific">Oceanobacillus kapialis</name>
    <dbReference type="NCBI Taxonomy" id="481353"/>
    <lineage>
        <taxon>Bacteria</taxon>
        <taxon>Bacillati</taxon>
        <taxon>Bacillota</taxon>
        <taxon>Bacilli</taxon>
        <taxon>Bacillales</taxon>
        <taxon>Bacillaceae</taxon>
        <taxon>Oceanobacillus</taxon>
    </lineage>
</organism>